<protein>
    <submittedName>
        <fullName evidence="1">Uncharacterized protein</fullName>
    </submittedName>
</protein>
<reference evidence="1 2" key="1">
    <citation type="journal article" date="2014" name="Int. J. Syst. Evol. Microbiol.">
        <title>Complete genome sequence of Corynebacterium casei LMG S-19264T (=DSM 44701T), isolated from a smear-ripened cheese.</title>
        <authorList>
            <consortium name="US DOE Joint Genome Institute (JGI-PGF)"/>
            <person name="Walter F."/>
            <person name="Albersmeier A."/>
            <person name="Kalinowski J."/>
            <person name="Ruckert C."/>
        </authorList>
    </citation>
    <scope>NUCLEOTIDE SEQUENCE [LARGE SCALE GENOMIC DNA]</scope>
    <source>
        <strain evidence="1 2">CGMCC 4.7111</strain>
    </source>
</reference>
<proteinExistence type="predicted"/>
<dbReference type="EMBL" id="BMMM01000002">
    <property type="protein sequence ID" value="GGN56069.1"/>
    <property type="molecule type" value="Genomic_DNA"/>
</dbReference>
<gene>
    <name evidence="1" type="ORF">GCM10011579_016750</name>
</gene>
<accession>A0A917XVZ7</accession>
<evidence type="ECO:0000313" key="1">
    <source>
        <dbReference type="EMBL" id="GGN56069.1"/>
    </source>
</evidence>
<sequence length="78" mass="8457">MRRVAVRPVLSASEWVREQSVKRTAPPRARGSTMTQNPTRTYKVINPAPLFAPDRDITFSTAAPAGSVGFIRSTGPAC</sequence>
<dbReference type="AlphaFoldDB" id="A0A917XVZ7"/>
<evidence type="ECO:0000313" key="2">
    <source>
        <dbReference type="Proteomes" id="UP000600365"/>
    </source>
</evidence>
<keyword evidence="2" id="KW-1185">Reference proteome</keyword>
<dbReference type="Proteomes" id="UP000600365">
    <property type="component" value="Unassembled WGS sequence"/>
</dbReference>
<comment type="caution">
    <text evidence="1">The sequence shown here is derived from an EMBL/GenBank/DDBJ whole genome shotgun (WGS) entry which is preliminary data.</text>
</comment>
<name>A0A917XVZ7_9ACTN</name>
<organism evidence="1 2">
    <name type="scientific">Streptomyces albiflavescens</name>
    <dbReference type="NCBI Taxonomy" id="1623582"/>
    <lineage>
        <taxon>Bacteria</taxon>
        <taxon>Bacillati</taxon>
        <taxon>Actinomycetota</taxon>
        <taxon>Actinomycetes</taxon>
        <taxon>Kitasatosporales</taxon>
        <taxon>Streptomycetaceae</taxon>
        <taxon>Streptomyces</taxon>
    </lineage>
</organism>